<dbReference type="PANTHER" id="PTHR30289:SF1">
    <property type="entry name" value="PEBP (PHOSPHATIDYLETHANOLAMINE-BINDING PROTEIN) FAMILY PROTEIN"/>
    <property type="match status" value="1"/>
</dbReference>
<dbReference type="Pfam" id="PF01161">
    <property type="entry name" value="PBP"/>
    <property type="match status" value="1"/>
</dbReference>
<keyword evidence="3" id="KW-1185">Reference proteome</keyword>
<protein>
    <submittedName>
        <fullName evidence="2">YbhB/YbcL family Raf kinase inhibitor-like protein</fullName>
    </submittedName>
</protein>
<dbReference type="InterPro" id="IPR005247">
    <property type="entry name" value="YbhB_YbcL/LppC-like"/>
</dbReference>
<dbReference type="NCBIfam" id="TIGR00481">
    <property type="entry name" value="YbhB/YbcL family Raf kinase inhibitor-like protein"/>
    <property type="match status" value="1"/>
</dbReference>
<dbReference type="CDD" id="cd00865">
    <property type="entry name" value="PEBP_bact_arch"/>
    <property type="match status" value="1"/>
</dbReference>
<accession>A0A7Y6TUV7</accession>
<evidence type="ECO:0000256" key="1">
    <source>
        <dbReference type="SAM" id="MobiDB-lite"/>
    </source>
</evidence>
<dbReference type="Proteomes" id="UP000529637">
    <property type="component" value="Unassembled WGS sequence"/>
</dbReference>
<evidence type="ECO:0000313" key="3">
    <source>
        <dbReference type="Proteomes" id="UP000529637"/>
    </source>
</evidence>
<dbReference type="Gene3D" id="3.90.280.10">
    <property type="entry name" value="PEBP-like"/>
    <property type="match status" value="1"/>
</dbReference>
<reference evidence="2 3" key="1">
    <citation type="submission" date="2020-06" db="EMBL/GenBank/DDBJ databases">
        <title>Schlegella sp. ID0723 isolated from air conditioner.</title>
        <authorList>
            <person name="Kim D.Y."/>
            <person name="Kim D.-U."/>
        </authorList>
    </citation>
    <scope>NUCLEOTIDE SEQUENCE [LARGE SCALE GENOMIC DNA]</scope>
    <source>
        <strain evidence="2 3">ID0723</strain>
    </source>
</reference>
<organism evidence="2 3">
    <name type="scientific">Piscinibacter koreensis</name>
    <dbReference type="NCBI Taxonomy" id="2742824"/>
    <lineage>
        <taxon>Bacteria</taxon>
        <taxon>Pseudomonadati</taxon>
        <taxon>Pseudomonadota</taxon>
        <taxon>Betaproteobacteria</taxon>
        <taxon>Burkholderiales</taxon>
        <taxon>Sphaerotilaceae</taxon>
        <taxon>Piscinibacter</taxon>
    </lineage>
</organism>
<dbReference type="RefSeq" id="WP_176065297.1">
    <property type="nucleotide sequence ID" value="NZ_JABWMJ010000001.1"/>
</dbReference>
<evidence type="ECO:0000313" key="2">
    <source>
        <dbReference type="EMBL" id="NUZ04383.1"/>
    </source>
</evidence>
<dbReference type="InterPro" id="IPR036610">
    <property type="entry name" value="PEBP-like_sf"/>
</dbReference>
<sequence length="213" mass="22257">MLEKLPDVLGHALRNQRAGLDKIAFNQIDLRQGTAAIAVQSLAFVDHAPIPERYTADGAGLSPPLQWTGVPSAATALVLIVEDADAPTPQPLVHAIVVELAAEDGALPEGALDSPDHDGNGLKTGRNSFLQSSWLPPDPPPGHGVHRYAFQVFALAGAEPFSAVPGRDEVLEALREHAVASGLLIGTYERPDTSVKTDDAAPVEVPVGPTLAA</sequence>
<dbReference type="AlphaFoldDB" id="A0A7Y6TUV7"/>
<proteinExistence type="predicted"/>
<gene>
    <name evidence="2" type="ORF">HQN59_01275</name>
</gene>
<name>A0A7Y6TUV7_9BURK</name>
<feature type="region of interest" description="Disordered" evidence="1">
    <location>
        <begin position="192"/>
        <end position="213"/>
    </location>
</feature>
<dbReference type="InterPro" id="IPR008914">
    <property type="entry name" value="PEBP"/>
</dbReference>
<dbReference type="EMBL" id="JABWMJ010000001">
    <property type="protein sequence ID" value="NUZ04383.1"/>
    <property type="molecule type" value="Genomic_DNA"/>
</dbReference>
<comment type="caution">
    <text evidence="2">The sequence shown here is derived from an EMBL/GenBank/DDBJ whole genome shotgun (WGS) entry which is preliminary data.</text>
</comment>
<dbReference type="SUPFAM" id="SSF49777">
    <property type="entry name" value="PEBP-like"/>
    <property type="match status" value="1"/>
</dbReference>
<dbReference type="PANTHER" id="PTHR30289">
    <property type="entry name" value="UNCHARACTERIZED PROTEIN YBCL-RELATED"/>
    <property type="match status" value="1"/>
</dbReference>